<organism evidence="2 3">
    <name type="scientific">Rhodocollybia butyracea</name>
    <dbReference type="NCBI Taxonomy" id="206335"/>
    <lineage>
        <taxon>Eukaryota</taxon>
        <taxon>Fungi</taxon>
        <taxon>Dikarya</taxon>
        <taxon>Basidiomycota</taxon>
        <taxon>Agaricomycotina</taxon>
        <taxon>Agaricomycetes</taxon>
        <taxon>Agaricomycetidae</taxon>
        <taxon>Agaricales</taxon>
        <taxon>Marasmiineae</taxon>
        <taxon>Omphalotaceae</taxon>
        <taxon>Rhodocollybia</taxon>
    </lineage>
</organism>
<comment type="caution">
    <text evidence="2">The sequence shown here is derived from an EMBL/GenBank/DDBJ whole genome shotgun (WGS) entry which is preliminary data.</text>
</comment>
<name>A0A9P5Q1V9_9AGAR</name>
<evidence type="ECO:0000256" key="1">
    <source>
        <dbReference type="SAM" id="Phobius"/>
    </source>
</evidence>
<keyword evidence="1" id="KW-0472">Membrane</keyword>
<keyword evidence="3" id="KW-1185">Reference proteome</keyword>
<evidence type="ECO:0000313" key="3">
    <source>
        <dbReference type="Proteomes" id="UP000772434"/>
    </source>
</evidence>
<evidence type="ECO:0000313" key="2">
    <source>
        <dbReference type="EMBL" id="KAF9073958.1"/>
    </source>
</evidence>
<feature type="transmembrane region" description="Helical" evidence="1">
    <location>
        <begin position="30"/>
        <end position="50"/>
    </location>
</feature>
<accession>A0A9P5Q1V9</accession>
<proteinExistence type="predicted"/>
<protein>
    <submittedName>
        <fullName evidence="2">Uncharacterized protein</fullName>
    </submittedName>
</protein>
<dbReference type="EMBL" id="JADNRY010000015">
    <property type="protein sequence ID" value="KAF9073958.1"/>
    <property type="molecule type" value="Genomic_DNA"/>
</dbReference>
<dbReference type="AlphaFoldDB" id="A0A9P5Q1V9"/>
<gene>
    <name evidence="2" type="ORF">BDP27DRAFT_1317745</name>
</gene>
<keyword evidence="1" id="KW-1133">Transmembrane helix</keyword>
<reference evidence="2" key="1">
    <citation type="submission" date="2020-11" db="EMBL/GenBank/DDBJ databases">
        <authorList>
            <consortium name="DOE Joint Genome Institute"/>
            <person name="Ahrendt S."/>
            <person name="Riley R."/>
            <person name="Andreopoulos W."/>
            <person name="Labutti K."/>
            <person name="Pangilinan J."/>
            <person name="Ruiz-Duenas F.J."/>
            <person name="Barrasa J.M."/>
            <person name="Sanchez-Garcia M."/>
            <person name="Camarero S."/>
            <person name="Miyauchi S."/>
            <person name="Serrano A."/>
            <person name="Linde D."/>
            <person name="Babiker R."/>
            <person name="Drula E."/>
            <person name="Ayuso-Fernandez I."/>
            <person name="Pacheco R."/>
            <person name="Padilla G."/>
            <person name="Ferreira P."/>
            <person name="Barriuso J."/>
            <person name="Kellner H."/>
            <person name="Castanera R."/>
            <person name="Alfaro M."/>
            <person name="Ramirez L."/>
            <person name="Pisabarro A.G."/>
            <person name="Kuo A."/>
            <person name="Tritt A."/>
            <person name="Lipzen A."/>
            <person name="He G."/>
            <person name="Yan M."/>
            <person name="Ng V."/>
            <person name="Cullen D."/>
            <person name="Martin F."/>
            <person name="Rosso M.-N."/>
            <person name="Henrissat B."/>
            <person name="Hibbett D."/>
            <person name="Martinez A.T."/>
            <person name="Grigoriev I.V."/>
        </authorList>
    </citation>
    <scope>NUCLEOTIDE SEQUENCE</scope>
    <source>
        <strain evidence="2">AH 40177</strain>
    </source>
</reference>
<keyword evidence="1" id="KW-0812">Transmembrane</keyword>
<sequence>MQYLRIASLFMILWTLYRYAHSFIFFKSLYIYPIFNAYCLKPIVVFRCALGLQVSGLKSRFDMKSY</sequence>
<dbReference type="Proteomes" id="UP000772434">
    <property type="component" value="Unassembled WGS sequence"/>
</dbReference>